<evidence type="ECO:0000313" key="4">
    <source>
        <dbReference type="Proteomes" id="UP000324222"/>
    </source>
</evidence>
<organism evidence="3 4">
    <name type="scientific">Portunus trituberculatus</name>
    <name type="common">Swimming crab</name>
    <name type="synonym">Neptunus trituberculatus</name>
    <dbReference type="NCBI Taxonomy" id="210409"/>
    <lineage>
        <taxon>Eukaryota</taxon>
        <taxon>Metazoa</taxon>
        <taxon>Ecdysozoa</taxon>
        <taxon>Arthropoda</taxon>
        <taxon>Crustacea</taxon>
        <taxon>Multicrustacea</taxon>
        <taxon>Malacostraca</taxon>
        <taxon>Eumalacostraca</taxon>
        <taxon>Eucarida</taxon>
        <taxon>Decapoda</taxon>
        <taxon>Pleocyemata</taxon>
        <taxon>Brachyura</taxon>
        <taxon>Eubrachyura</taxon>
        <taxon>Portunoidea</taxon>
        <taxon>Portunidae</taxon>
        <taxon>Portuninae</taxon>
        <taxon>Portunus</taxon>
    </lineage>
</organism>
<proteinExistence type="predicted"/>
<keyword evidence="1" id="KW-0175">Coiled coil</keyword>
<evidence type="ECO:0000259" key="2">
    <source>
        <dbReference type="Pfam" id="PF23360"/>
    </source>
</evidence>
<feature type="domain" description="BBS7 GAE" evidence="2">
    <location>
        <begin position="58"/>
        <end position="119"/>
    </location>
</feature>
<dbReference type="PANTHER" id="PTHR16074:SF4">
    <property type="entry name" value="BARDET-BIEDL SYNDROME 7 PROTEIN"/>
    <property type="match status" value="1"/>
</dbReference>
<dbReference type="GO" id="GO:0016020">
    <property type="term" value="C:membrane"/>
    <property type="evidence" value="ECO:0007669"/>
    <property type="project" value="TreeGrafter"/>
</dbReference>
<dbReference type="GO" id="GO:0043005">
    <property type="term" value="C:neuron projection"/>
    <property type="evidence" value="ECO:0007669"/>
    <property type="project" value="TreeGrafter"/>
</dbReference>
<evidence type="ECO:0000256" key="1">
    <source>
        <dbReference type="SAM" id="Coils"/>
    </source>
</evidence>
<dbReference type="GO" id="GO:0034464">
    <property type="term" value="C:BBSome"/>
    <property type="evidence" value="ECO:0007669"/>
    <property type="project" value="TreeGrafter"/>
</dbReference>
<dbReference type="GO" id="GO:0036064">
    <property type="term" value="C:ciliary basal body"/>
    <property type="evidence" value="ECO:0007669"/>
    <property type="project" value="TreeGrafter"/>
</dbReference>
<evidence type="ECO:0000313" key="3">
    <source>
        <dbReference type="EMBL" id="MPC56073.1"/>
    </source>
</evidence>
<feature type="coiled-coil region" evidence="1">
    <location>
        <begin position="15"/>
        <end position="49"/>
    </location>
</feature>
<sequence>MDRHMTSESGVVQISQDSKLKIEKLRGEIDDLQQRVLRERDQYQAATQSAFPGISAVPFFSINDKMTLNRSDASYLLSLEVQTAIDNVLLQSDVPIDLLDVEKNSAVVSYSTCDPDKKRNAYRKMIRHGEASQEAQETGSEKVEDDQLSDLICIRLSFFIQGYFHLIYFSFCVTICGYVTTTSLEIPTNFLFNNKALDITIEKTS</sequence>
<dbReference type="Pfam" id="PF23360">
    <property type="entry name" value="BBS7_GAE"/>
    <property type="match status" value="1"/>
</dbReference>
<dbReference type="GO" id="GO:0008104">
    <property type="term" value="P:intracellular protein localization"/>
    <property type="evidence" value="ECO:0007669"/>
    <property type="project" value="TreeGrafter"/>
</dbReference>
<dbReference type="PANTHER" id="PTHR16074">
    <property type="entry name" value="BARDET-BIEDL SYNDROME 7 PROTEIN"/>
    <property type="match status" value="1"/>
</dbReference>
<gene>
    <name evidence="3" type="primary">Bbs7_2</name>
    <name evidence="3" type="ORF">E2C01_050023</name>
</gene>
<dbReference type="InterPro" id="IPR056334">
    <property type="entry name" value="BBS7_GAE_dom"/>
</dbReference>
<dbReference type="AlphaFoldDB" id="A0A5B7GFF1"/>
<comment type="caution">
    <text evidence="3">The sequence shown here is derived from an EMBL/GenBank/DDBJ whole genome shotgun (WGS) entry which is preliminary data.</text>
</comment>
<accession>A0A5B7GFF1</accession>
<dbReference type="OrthoDB" id="414590at2759"/>
<dbReference type="GO" id="GO:0005930">
    <property type="term" value="C:axoneme"/>
    <property type="evidence" value="ECO:0007669"/>
    <property type="project" value="TreeGrafter"/>
</dbReference>
<dbReference type="GO" id="GO:0060271">
    <property type="term" value="P:cilium assembly"/>
    <property type="evidence" value="ECO:0007669"/>
    <property type="project" value="TreeGrafter"/>
</dbReference>
<keyword evidence="4" id="KW-1185">Reference proteome</keyword>
<dbReference type="EMBL" id="VSRR010013670">
    <property type="protein sequence ID" value="MPC56073.1"/>
    <property type="molecule type" value="Genomic_DNA"/>
</dbReference>
<reference evidence="3 4" key="1">
    <citation type="submission" date="2019-05" db="EMBL/GenBank/DDBJ databases">
        <title>Another draft genome of Portunus trituberculatus and its Hox gene families provides insights of decapod evolution.</title>
        <authorList>
            <person name="Jeong J.-H."/>
            <person name="Song I."/>
            <person name="Kim S."/>
            <person name="Choi T."/>
            <person name="Kim D."/>
            <person name="Ryu S."/>
            <person name="Kim W."/>
        </authorList>
    </citation>
    <scope>NUCLEOTIDE SEQUENCE [LARGE SCALE GENOMIC DNA]</scope>
    <source>
        <tissue evidence="3">Muscle</tissue>
    </source>
</reference>
<dbReference type="Proteomes" id="UP000324222">
    <property type="component" value="Unassembled WGS sequence"/>
</dbReference>
<protein>
    <submittedName>
        <fullName evidence="3">Bardet-Biedl syndrome 7</fullName>
    </submittedName>
</protein>
<name>A0A5B7GFF1_PORTR</name>